<dbReference type="Pfam" id="PF02403">
    <property type="entry name" value="Seryl_tRNA_N"/>
    <property type="match status" value="1"/>
</dbReference>
<dbReference type="SUPFAM" id="SSF46589">
    <property type="entry name" value="tRNA-binding arm"/>
    <property type="match status" value="1"/>
</dbReference>
<comment type="subunit">
    <text evidence="12">Homodimer. The tRNA molecule binds across the dimer.</text>
</comment>
<gene>
    <name evidence="12" type="primary">serS</name>
    <name evidence="17" type="ORF">SAMN05444714_0927</name>
</gene>
<evidence type="ECO:0000256" key="3">
    <source>
        <dbReference type="ARBA" id="ARBA00010728"/>
    </source>
</evidence>
<protein>
    <recommendedName>
        <fullName evidence="12">Serine--tRNA ligase</fullName>
        <ecNumber evidence="12">6.1.1.11</ecNumber>
    </recommendedName>
    <alternativeName>
        <fullName evidence="12">Seryl-tRNA synthetase</fullName>
        <shortName evidence="12">SerRS</shortName>
    </alternativeName>
    <alternativeName>
        <fullName evidence="12">Seryl-tRNA(Ser/Sec) synthetase</fullName>
    </alternativeName>
</protein>
<keyword evidence="18" id="KW-1185">Reference proteome</keyword>
<evidence type="ECO:0000256" key="9">
    <source>
        <dbReference type="ARBA" id="ARBA00023146"/>
    </source>
</evidence>
<feature type="domain" description="Aminoacyl-transfer RNA synthetases class-II family profile" evidence="16">
    <location>
        <begin position="173"/>
        <end position="410"/>
    </location>
</feature>
<comment type="domain">
    <text evidence="12">Consists of two distinct domains, a catalytic core and a N-terminal extension that is involved in tRNA binding.</text>
</comment>
<comment type="catalytic activity">
    <reaction evidence="11 12">
        <text>tRNA(Ser) + L-serine + ATP = L-seryl-tRNA(Ser) + AMP + diphosphate + H(+)</text>
        <dbReference type="Rhea" id="RHEA:12292"/>
        <dbReference type="Rhea" id="RHEA-COMP:9669"/>
        <dbReference type="Rhea" id="RHEA-COMP:9703"/>
        <dbReference type="ChEBI" id="CHEBI:15378"/>
        <dbReference type="ChEBI" id="CHEBI:30616"/>
        <dbReference type="ChEBI" id="CHEBI:33019"/>
        <dbReference type="ChEBI" id="CHEBI:33384"/>
        <dbReference type="ChEBI" id="CHEBI:78442"/>
        <dbReference type="ChEBI" id="CHEBI:78533"/>
        <dbReference type="ChEBI" id="CHEBI:456215"/>
        <dbReference type="EC" id="6.1.1.11"/>
    </reaction>
</comment>
<dbReference type="NCBIfam" id="TIGR00414">
    <property type="entry name" value="serS"/>
    <property type="match status" value="1"/>
</dbReference>
<proteinExistence type="inferred from homology"/>
<dbReference type="GO" id="GO:0005524">
    <property type="term" value="F:ATP binding"/>
    <property type="evidence" value="ECO:0007669"/>
    <property type="project" value="UniProtKB-UniRule"/>
</dbReference>
<dbReference type="InterPro" id="IPR002317">
    <property type="entry name" value="Ser-tRNA-ligase_type_1"/>
</dbReference>
<dbReference type="EMBL" id="FOZM01000001">
    <property type="protein sequence ID" value="SFS07358.1"/>
    <property type="molecule type" value="Genomic_DNA"/>
</dbReference>
<dbReference type="GO" id="GO:0006434">
    <property type="term" value="P:seryl-tRNA aminoacylation"/>
    <property type="evidence" value="ECO:0007669"/>
    <property type="project" value="UniProtKB-UniRule"/>
</dbReference>
<evidence type="ECO:0000313" key="17">
    <source>
        <dbReference type="EMBL" id="SFS07358.1"/>
    </source>
</evidence>
<dbReference type="PIRSF" id="PIRSF001529">
    <property type="entry name" value="Ser-tRNA-synth_IIa"/>
    <property type="match status" value="1"/>
</dbReference>
<feature type="binding site" evidence="12">
    <location>
        <position position="385"/>
    </location>
    <ligand>
        <name>L-serine</name>
        <dbReference type="ChEBI" id="CHEBI:33384"/>
    </ligand>
</feature>
<evidence type="ECO:0000256" key="12">
    <source>
        <dbReference type="HAMAP-Rule" id="MF_00176"/>
    </source>
</evidence>
<dbReference type="GO" id="GO:0005737">
    <property type="term" value="C:cytoplasm"/>
    <property type="evidence" value="ECO:0007669"/>
    <property type="project" value="UniProtKB-SubCell"/>
</dbReference>
<evidence type="ECO:0000256" key="5">
    <source>
        <dbReference type="ARBA" id="ARBA00022598"/>
    </source>
</evidence>
<dbReference type="Pfam" id="PF00587">
    <property type="entry name" value="tRNA-synt_2b"/>
    <property type="match status" value="1"/>
</dbReference>
<comment type="subcellular location">
    <subcellularLocation>
        <location evidence="1 12">Cytoplasm</location>
    </subcellularLocation>
</comment>
<keyword evidence="4 12" id="KW-0963">Cytoplasm</keyword>
<feature type="binding site" evidence="12 13">
    <location>
        <position position="285"/>
    </location>
    <ligand>
        <name>L-serine</name>
        <dbReference type="ChEBI" id="CHEBI:33384"/>
    </ligand>
</feature>
<evidence type="ECO:0000256" key="15">
    <source>
        <dbReference type="SAM" id="Coils"/>
    </source>
</evidence>
<comment type="caution">
    <text evidence="12">Lacks conserved residue(s) required for the propagation of feature annotation.</text>
</comment>
<evidence type="ECO:0000256" key="7">
    <source>
        <dbReference type="ARBA" id="ARBA00022840"/>
    </source>
</evidence>
<evidence type="ECO:0000256" key="8">
    <source>
        <dbReference type="ARBA" id="ARBA00022917"/>
    </source>
</evidence>
<dbReference type="InterPro" id="IPR006195">
    <property type="entry name" value="aa-tRNA-synth_II"/>
</dbReference>
<dbReference type="Gene3D" id="3.30.930.10">
    <property type="entry name" value="Bira Bifunctional Protein, Domain 2"/>
    <property type="match status" value="1"/>
</dbReference>
<comment type="function">
    <text evidence="12">Catalyzes the attachment of serine to tRNA(Ser). Is also able to aminoacylate tRNA(Sec) with serine, to form the misacylated tRNA L-seryl-tRNA(Sec), which will be further converted into selenocysteinyl-tRNA(Sec).</text>
</comment>
<dbReference type="Gene3D" id="1.10.287.40">
    <property type="entry name" value="Serine-tRNA synthetase, tRNA binding domain"/>
    <property type="match status" value="1"/>
</dbReference>
<dbReference type="InterPro" id="IPR033729">
    <property type="entry name" value="SerRS_core"/>
</dbReference>
<keyword evidence="9 12" id="KW-0030">Aminoacyl-tRNA synthetase</keyword>
<evidence type="ECO:0000256" key="11">
    <source>
        <dbReference type="ARBA" id="ARBA00048823"/>
    </source>
</evidence>
<dbReference type="PRINTS" id="PR00981">
    <property type="entry name" value="TRNASYNTHSER"/>
</dbReference>
<feature type="binding site" evidence="13">
    <location>
        <position position="231"/>
    </location>
    <ligand>
        <name>L-serine</name>
        <dbReference type="ChEBI" id="CHEBI:33384"/>
    </ligand>
</feature>
<feature type="binding site" evidence="12 14">
    <location>
        <begin position="262"/>
        <end position="264"/>
    </location>
    <ligand>
        <name>ATP</name>
        <dbReference type="ChEBI" id="CHEBI:30616"/>
    </ligand>
</feature>
<dbReference type="InterPro" id="IPR042103">
    <property type="entry name" value="SerRS_1_N_sf"/>
</dbReference>
<evidence type="ECO:0000256" key="1">
    <source>
        <dbReference type="ARBA" id="ARBA00004496"/>
    </source>
</evidence>
<keyword evidence="7 12" id="KW-0067">ATP-binding</keyword>
<dbReference type="STRING" id="1123755.SAMN05444714_0927"/>
<evidence type="ECO:0000256" key="14">
    <source>
        <dbReference type="PIRSR" id="PIRSR001529-2"/>
    </source>
</evidence>
<comment type="pathway">
    <text evidence="2 12">Aminoacyl-tRNA biosynthesis; selenocysteinyl-tRNA(Sec) biosynthesis; L-seryl-tRNA(Sec) from L-serine and tRNA(Sec): step 1/1.</text>
</comment>
<sequence length="430" mass="47514">MHDIRIIRDNPAAFDAALSRRGMSPVSSKILAIDEARRAKILAAETAQAEANKAAKEVGAAKARGDEEEFQRLRTLMADKKAEIAALNEEAKAEDAKLNDLLMGIPNLPDESIPDGEDEDDNVEIHRWGEPRTFDFQPVEHYEVPAIRPGMDFETAAKLSGSRFVLLSGAVARLHRALAQFMLDVHVEEHGLTETITPVLVREDMMYGTGQLPKFGEDSYQTTNGWWLIPTAEVTLTNIVNGMTIEENYLPRRYVAHTQCFRSEAGSAGRDTSGMLRQHQFEKVEMVSITRPEDSAAEHDRMTQQAQTILEKLGLPYRTVVLCTGDLGAGMRKTHDIEVWLPGQNAYREISSVSIAGDYQARRMNARYKPAEGGKPQFVHTLNGSGLAVGRTLIAVIENGQQADGSVDLPEVLHPYLRGGTRITAEGQLV</sequence>
<dbReference type="InterPro" id="IPR002314">
    <property type="entry name" value="aa-tRNA-synt_IIb"/>
</dbReference>
<dbReference type="OrthoDB" id="9804647at2"/>
<dbReference type="GO" id="GO:0016260">
    <property type="term" value="P:selenocysteine biosynthetic process"/>
    <property type="evidence" value="ECO:0007669"/>
    <property type="project" value="UniProtKB-UniRule"/>
</dbReference>
<dbReference type="Proteomes" id="UP000198926">
    <property type="component" value="Unassembled WGS sequence"/>
</dbReference>
<comment type="similarity">
    <text evidence="3 12">Belongs to the class-II aminoacyl-tRNA synthetase family. Type-1 seryl-tRNA synthetase subfamily.</text>
</comment>
<dbReference type="InterPro" id="IPR045864">
    <property type="entry name" value="aa-tRNA-synth_II/BPL/LPL"/>
</dbReference>
<dbReference type="InterPro" id="IPR010978">
    <property type="entry name" value="tRNA-bd_arm"/>
</dbReference>
<dbReference type="InterPro" id="IPR015866">
    <property type="entry name" value="Ser-tRNA-synth_1_N"/>
</dbReference>
<reference evidence="17 18" key="1">
    <citation type="submission" date="2016-10" db="EMBL/GenBank/DDBJ databases">
        <authorList>
            <person name="de Groot N.N."/>
        </authorList>
    </citation>
    <scope>NUCLEOTIDE SEQUENCE [LARGE SCALE GENOMIC DNA]</scope>
    <source>
        <strain evidence="17 18">DSM 29433</strain>
    </source>
</reference>
<dbReference type="PROSITE" id="PS50862">
    <property type="entry name" value="AA_TRNA_LIGASE_II"/>
    <property type="match status" value="1"/>
</dbReference>
<feature type="binding site" evidence="12">
    <location>
        <begin position="231"/>
        <end position="233"/>
    </location>
    <ligand>
        <name>L-serine</name>
        <dbReference type="ChEBI" id="CHEBI:33384"/>
    </ligand>
</feature>
<feature type="binding site" evidence="12 14">
    <location>
        <begin position="349"/>
        <end position="352"/>
    </location>
    <ligand>
        <name>ATP</name>
        <dbReference type="ChEBI" id="CHEBI:30616"/>
    </ligand>
</feature>
<feature type="binding site" evidence="13">
    <location>
        <position position="383"/>
    </location>
    <ligand>
        <name>L-serine</name>
        <dbReference type="ChEBI" id="CHEBI:33384"/>
    </ligand>
</feature>
<evidence type="ECO:0000256" key="6">
    <source>
        <dbReference type="ARBA" id="ARBA00022741"/>
    </source>
</evidence>
<name>A0A1I6LVA8_9RHOB</name>
<dbReference type="AlphaFoldDB" id="A0A1I6LVA8"/>
<dbReference type="SUPFAM" id="SSF55681">
    <property type="entry name" value="Class II aaRS and biotin synthetases"/>
    <property type="match status" value="1"/>
</dbReference>
<dbReference type="CDD" id="cd00770">
    <property type="entry name" value="SerRS_core"/>
    <property type="match status" value="1"/>
</dbReference>
<dbReference type="UniPathway" id="UPA00906">
    <property type="reaction ID" value="UER00895"/>
</dbReference>
<keyword evidence="6 12" id="KW-0547">Nucleotide-binding</keyword>
<dbReference type="RefSeq" id="WP_090204522.1">
    <property type="nucleotide sequence ID" value="NZ_FOZM01000001.1"/>
</dbReference>
<feature type="coiled-coil region" evidence="15">
    <location>
        <begin position="44"/>
        <end position="97"/>
    </location>
</feature>
<evidence type="ECO:0000256" key="13">
    <source>
        <dbReference type="PIRSR" id="PIRSR001529-1"/>
    </source>
</evidence>
<evidence type="ECO:0000313" key="18">
    <source>
        <dbReference type="Proteomes" id="UP000198926"/>
    </source>
</evidence>
<dbReference type="EC" id="6.1.1.11" evidence="12"/>
<dbReference type="PANTHER" id="PTHR43697">
    <property type="entry name" value="SERYL-TRNA SYNTHETASE"/>
    <property type="match status" value="1"/>
</dbReference>
<evidence type="ECO:0000256" key="10">
    <source>
        <dbReference type="ARBA" id="ARBA00047929"/>
    </source>
</evidence>
<organism evidence="17 18">
    <name type="scientific">Yoonia litorea</name>
    <dbReference type="NCBI Taxonomy" id="1123755"/>
    <lineage>
        <taxon>Bacteria</taxon>
        <taxon>Pseudomonadati</taxon>
        <taxon>Pseudomonadota</taxon>
        <taxon>Alphaproteobacteria</taxon>
        <taxon>Rhodobacterales</taxon>
        <taxon>Paracoccaceae</taxon>
        <taxon>Yoonia</taxon>
    </lineage>
</organism>
<dbReference type="PANTHER" id="PTHR43697:SF1">
    <property type="entry name" value="SERINE--TRNA LIGASE"/>
    <property type="match status" value="1"/>
</dbReference>
<feature type="binding site" evidence="13">
    <location>
        <position position="262"/>
    </location>
    <ligand>
        <name>L-serine</name>
        <dbReference type="ChEBI" id="CHEBI:33384"/>
    </ligand>
</feature>
<keyword evidence="5 12" id="KW-0436">Ligase</keyword>
<keyword evidence="15" id="KW-0175">Coiled coil</keyword>
<accession>A0A1I6LVA8</accession>
<evidence type="ECO:0000256" key="2">
    <source>
        <dbReference type="ARBA" id="ARBA00005045"/>
    </source>
</evidence>
<comment type="catalytic activity">
    <reaction evidence="10 12">
        <text>tRNA(Sec) + L-serine + ATP = L-seryl-tRNA(Sec) + AMP + diphosphate + H(+)</text>
        <dbReference type="Rhea" id="RHEA:42580"/>
        <dbReference type="Rhea" id="RHEA-COMP:9742"/>
        <dbReference type="Rhea" id="RHEA-COMP:10128"/>
        <dbReference type="ChEBI" id="CHEBI:15378"/>
        <dbReference type="ChEBI" id="CHEBI:30616"/>
        <dbReference type="ChEBI" id="CHEBI:33019"/>
        <dbReference type="ChEBI" id="CHEBI:33384"/>
        <dbReference type="ChEBI" id="CHEBI:78442"/>
        <dbReference type="ChEBI" id="CHEBI:78533"/>
        <dbReference type="ChEBI" id="CHEBI:456215"/>
        <dbReference type="EC" id="6.1.1.11"/>
    </reaction>
</comment>
<dbReference type="GO" id="GO:0004828">
    <property type="term" value="F:serine-tRNA ligase activity"/>
    <property type="evidence" value="ECO:0007669"/>
    <property type="project" value="UniProtKB-UniRule"/>
</dbReference>
<evidence type="ECO:0000259" key="16">
    <source>
        <dbReference type="PROSITE" id="PS50862"/>
    </source>
</evidence>
<keyword evidence="8 12" id="KW-0648">Protein biosynthesis</keyword>
<evidence type="ECO:0000256" key="4">
    <source>
        <dbReference type="ARBA" id="ARBA00022490"/>
    </source>
</evidence>
<dbReference type="HAMAP" id="MF_00176">
    <property type="entry name" value="Ser_tRNA_synth_type1"/>
    <property type="match status" value="1"/>
</dbReference>